<dbReference type="STRING" id="3775.A0A1Q3ASD8"/>
<feature type="region of interest" description="Disordered" evidence="1">
    <location>
        <begin position="91"/>
        <end position="120"/>
    </location>
</feature>
<evidence type="ECO:0008006" key="4">
    <source>
        <dbReference type="Google" id="ProtNLM"/>
    </source>
</evidence>
<comment type="caution">
    <text evidence="2">The sequence shown here is derived from an EMBL/GenBank/DDBJ whole genome shotgun (WGS) entry which is preliminary data.</text>
</comment>
<keyword evidence="3" id="KW-1185">Reference proteome</keyword>
<sequence>MHSLEAKPSSASVISMSNLSTIEDNYHGGSSLAISVPFDWESQPGTPRVNFRDAPPPPLTPPPCFFYNSTKEPIKKHSKPTLLSTIFSKGATRKTTPPLSPVFSLSSSTSSPSSSSWPTSYSVPSSPISPLKFRARYALSGPRFLSFDSGAGQVDNGYESPTLCFGRVLGCHSSMMKVIVRDFK</sequence>
<accession>A0A1Q3ASD8</accession>
<dbReference type="Proteomes" id="UP000187406">
    <property type="component" value="Unassembled WGS sequence"/>
</dbReference>
<dbReference type="InParanoid" id="A0A1Q3ASD8"/>
<dbReference type="AlphaFoldDB" id="A0A1Q3ASD8"/>
<dbReference type="PANTHER" id="PTHR33257:SF46">
    <property type="entry name" value="OVATE FAMILY PROTEIN"/>
    <property type="match status" value="1"/>
</dbReference>
<name>A0A1Q3ASD8_CEPFO</name>
<gene>
    <name evidence="2" type="ORF">CFOL_v3_02174</name>
</gene>
<dbReference type="PANTHER" id="PTHR33257">
    <property type="entry name" value="OS05G0165500 PROTEIN"/>
    <property type="match status" value="1"/>
</dbReference>
<proteinExistence type="predicted"/>
<organism evidence="2 3">
    <name type="scientific">Cephalotus follicularis</name>
    <name type="common">Albany pitcher plant</name>
    <dbReference type="NCBI Taxonomy" id="3775"/>
    <lineage>
        <taxon>Eukaryota</taxon>
        <taxon>Viridiplantae</taxon>
        <taxon>Streptophyta</taxon>
        <taxon>Embryophyta</taxon>
        <taxon>Tracheophyta</taxon>
        <taxon>Spermatophyta</taxon>
        <taxon>Magnoliopsida</taxon>
        <taxon>eudicotyledons</taxon>
        <taxon>Gunneridae</taxon>
        <taxon>Pentapetalae</taxon>
        <taxon>rosids</taxon>
        <taxon>fabids</taxon>
        <taxon>Oxalidales</taxon>
        <taxon>Cephalotaceae</taxon>
        <taxon>Cephalotus</taxon>
    </lineage>
</organism>
<evidence type="ECO:0000313" key="3">
    <source>
        <dbReference type="Proteomes" id="UP000187406"/>
    </source>
</evidence>
<dbReference type="EMBL" id="BDDD01000079">
    <property type="protein sequence ID" value="GAV58641.1"/>
    <property type="molecule type" value="Genomic_DNA"/>
</dbReference>
<feature type="compositionally biased region" description="Low complexity" evidence="1">
    <location>
        <begin position="95"/>
        <end position="120"/>
    </location>
</feature>
<evidence type="ECO:0000313" key="2">
    <source>
        <dbReference type="EMBL" id="GAV58641.1"/>
    </source>
</evidence>
<evidence type="ECO:0000256" key="1">
    <source>
        <dbReference type="SAM" id="MobiDB-lite"/>
    </source>
</evidence>
<protein>
    <recommendedName>
        <fullName evidence="4">DUF688 domain-containing protein</fullName>
    </recommendedName>
</protein>
<reference evidence="3" key="1">
    <citation type="submission" date="2016-04" db="EMBL/GenBank/DDBJ databases">
        <title>Cephalotus genome sequencing.</title>
        <authorList>
            <person name="Fukushima K."/>
            <person name="Hasebe M."/>
            <person name="Fang X."/>
        </authorList>
    </citation>
    <scope>NUCLEOTIDE SEQUENCE [LARGE SCALE GENOMIC DNA]</scope>
    <source>
        <strain evidence="3">cv. St1</strain>
    </source>
</reference>
<dbReference type="OrthoDB" id="1741718at2759"/>